<dbReference type="AlphaFoldDB" id="A0A5C7SBX6"/>
<dbReference type="Proteomes" id="UP000321192">
    <property type="component" value="Unassembled WGS sequence"/>
</dbReference>
<proteinExistence type="predicted"/>
<sequence>MRVGRSVEWQRALPRVGPRRSRAPAVSDSTTSGGSMFAKRALFIAGLLFVSAQQAFAADTRFIDNMPELVKDADRPGAMIWTKPGLDRSAYTRVMMAPVQIFISPDSPYQGIDPNEMKVLADSFHEALVRTLEPEIPVLSQGGPGVIYLRSAITNVKLSEPKRGLLSYTPVGFVVHAVASATGARVSMNEAALEVEMLDAVSGERLGVLIDKAPKAPEGDALSWDTIKSNFTFYAERFKARMLAGK</sequence>
<evidence type="ECO:0000313" key="2">
    <source>
        <dbReference type="EMBL" id="TXH80872.1"/>
    </source>
</evidence>
<reference evidence="2 3" key="1">
    <citation type="submission" date="2018-09" db="EMBL/GenBank/DDBJ databases">
        <title>Metagenome Assembled Genomes from an Advanced Water Purification Facility.</title>
        <authorList>
            <person name="Stamps B.W."/>
            <person name="Spear J.R."/>
        </authorList>
    </citation>
    <scope>NUCLEOTIDE SEQUENCE [LARGE SCALE GENOMIC DNA]</scope>
    <source>
        <strain evidence="2">Bin_27_1</strain>
    </source>
</reference>
<dbReference type="Pfam" id="PF11769">
    <property type="entry name" value="DUF3313"/>
    <property type="match status" value="1"/>
</dbReference>
<comment type="caution">
    <text evidence="2">The sequence shown here is derived from an EMBL/GenBank/DDBJ whole genome shotgun (WGS) entry which is preliminary data.</text>
</comment>
<gene>
    <name evidence="2" type="ORF">E6Q80_18040</name>
</gene>
<feature type="region of interest" description="Disordered" evidence="1">
    <location>
        <begin position="14"/>
        <end position="33"/>
    </location>
</feature>
<accession>A0A5C7SBX6</accession>
<organism evidence="2 3">
    <name type="scientific">Thauera aminoaromatica</name>
    <dbReference type="NCBI Taxonomy" id="164330"/>
    <lineage>
        <taxon>Bacteria</taxon>
        <taxon>Pseudomonadati</taxon>
        <taxon>Pseudomonadota</taxon>
        <taxon>Betaproteobacteria</taxon>
        <taxon>Rhodocyclales</taxon>
        <taxon>Zoogloeaceae</taxon>
        <taxon>Thauera</taxon>
    </lineage>
</organism>
<protein>
    <submittedName>
        <fullName evidence="2">DUF3313 domain-containing protein</fullName>
    </submittedName>
</protein>
<evidence type="ECO:0000256" key="1">
    <source>
        <dbReference type="SAM" id="MobiDB-lite"/>
    </source>
</evidence>
<name>A0A5C7SBX6_THASP</name>
<evidence type="ECO:0000313" key="3">
    <source>
        <dbReference type="Proteomes" id="UP000321192"/>
    </source>
</evidence>
<dbReference type="EMBL" id="SSFD01000296">
    <property type="protein sequence ID" value="TXH80872.1"/>
    <property type="molecule type" value="Genomic_DNA"/>
</dbReference>
<dbReference type="InterPro" id="IPR021747">
    <property type="entry name" value="DUF3313"/>
</dbReference>